<dbReference type="STRING" id="1890364.A0A2P6MYC9"/>
<gene>
    <name evidence="1" type="ORF">PROFUN_14952</name>
</gene>
<dbReference type="EMBL" id="MDYQ01000307">
    <property type="protein sequence ID" value="PRP76683.1"/>
    <property type="molecule type" value="Genomic_DNA"/>
</dbReference>
<accession>A0A2P6MYC9</accession>
<evidence type="ECO:0000313" key="1">
    <source>
        <dbReference type="EMBL" id="PRP76683.1"/>
    </source>
</evidence>
<keyword evidence="2" id="KW-1185">Reference proteome</keyword>
<proteinExistence type="predicted"/>
<sequence length="472" mass="52676">MKNLAARVNVHCHCIPLTKRLACSLSQIQRKVLLIQVHSQSNPDPYSLLQTTQLVGVSGSVFVMADNIEYKGDRDTKEHVEQEVTRRRAGVKRIYREYKKEARTRASERGRDGISGLTTCQAGIPIMSSKETLCVVKVGLELSKIVDHPASDVRTCKSGGRIKQDLFAQQITNSTMQEPTATFSITFSLFVPSVGGISSLLPNDHPSKGHSNSWYYQQIWKALHKFGYRRVHSVWACETTFSQATHHAAQLKNACSWMEVPGVVKQLDVLEVRPRLDRGAIINTPERAQPLNVRDNNSTDSLEAVPCGPSTEEMLEDILISDIDTRTLHNEIAVRLGVKYLADVDETVENKKSLPICMTDLINLNFRTMVAATVQFQRSKKRKTVIFLLDTGSPYSTLCEEVIQEFNADVTENFHIWFEGLQIAASLSAPQGNYRDINLLGAQSLASMSARIELNYADNAHKGTLNIGFDSL</sequence>
<comment type="caution">
    <text evidence="1">The sequence shown here is derived from an EMBL/GenBank/DDBJ whole genome shotgun (WGS) entry which is preliminary data.</text>
</comment>
<evidence type="ECO:0000313" key="2">
    <source>
        <dbReference type="Proteomes" id="UP000241769"/>
    </source>
</evidence>
<name>A0A2P6MYC9_9EUKA</name>
<dbReference type="OrthoDB" id="422081at2759"/>
<protein>
    <submittedName>
        <fullName evidence="1">Uncharacterized protein</fullName>
    </submittedName>
</protein>
<dbReference type="InParanoid" id="A0A2P6MYC9"/>
<reference evidence="1 2" key="1">
    <citation type="journal article" date="2018" name="Genome Biol. Evol.">
        <title>Multiple Roots of Fruiting Body Formation in Amoebozoa.</title>
        <authorList>
            <person name="Hillmann F."/>
            <person name="Forbes G."/>
            <person name="Novohradska S."/>
            <person name="Ferling I."/>
            <person name="Riege K."/>
            <person name="Groth M."/>
            <person name="Westermann M."/>
            <person name="Marz M."/>
            <person name="Spaller T."/>
            <person name="Winckler T."/>
            <person name="Schaap P."/>
            <person name="Glockner G."/>
        </authorList>
    </citation>
    <scope>NUCLEOTIDE SEQUENCE [LARGE SCALE GENOMIC DNA]</scope>
    <source>
        <strain evidence="1 2">Jena</strain>
    </source>
</reference>
<dbReference type="AlphaFoldDB" id="A0A2P6MYC9"/>
<dbReference type="Proteomes" id="UP000241769">
    <property type="component" value="Unassembled WGS sequence"/>
</dbReference>
<organism evidence="1 2">
    <name type="scientific">Planoprotostelium fungivorum</name>
    <dbReference type="NCBI Taxonomy" id="1890364"/>
    <lineage>
        <taxon>Eukaryota</taxon>
        <taxon>Amoebozoa</taxon>
        <taxon>Evosea</taxon>
        <taxon>Variosea</taxon>
        <taxon>Cavosteliida</taxon>
        <taxon>Cavosteliaceae</taxon>
        <taxon>Planoprotostelium</taxon>
    </lineage>
</organism>